<comment type="caution">
    <text evidence="2">The sequence shown here is derived from an EMBL/GenBank/DDBJ whole genome shotgun (WGS) entry which is preliminary data.</text>
</comment>
<dbReference type="EMBL" id="JAZHXI010000003">
    <property type="protein sequence ID" value="KAL2073735.1"/>
    <property type="molecule type" value="Genomic_DNA"/>
</dbReference>
<organism evidence="2 3">
    <name type="scientific">Oculimacula yallundae</name>
    <dbReference type="NCBI Taxonomy" id="86028"/>
    <lineage>
        <taxon>Eukaryota</taxon>
        <taxon>Fungi</taxon>
        <taxon>Dikarya</taxon>
        <taxon>Ascomycota</taxon>
        <taxon>Pezizomycotina</taxon>
        <taxon>Leotiomycetes</taxon>
        <taxon>Helotiales</taxon>
        <taxon>Ploettnerulaceae</taxon>
        <taxon>Oculimacula</taxon>
    </lineage>
</organism>
<feature type="region of interest" description="Disordered" evidence="1">
    <location>
        <begin position="1"/>
        <end position="38"/>
    </location>
</feature>
<evidence type="ECO:0000313" key="2">
    <source>
        <dbReference type="EMBL" id="KAL2073735.1"/>
    </source>
</evidence>
<accession>A0ABR4CV56</accession>
<name>A0ABR4CV56_9HELO</name>
<feature type="compositionally biased region" description="Basic residues" evidence="1">
    <location>
        <begin position="22"/>
        <end position="31"/>
    </location>
</feature>
<feature type="compositionally biased region" description="Basic residues" evidence="1">
    <location>
        <begin position="1"/>
        <end position="12"/>
    </location>
</feature>
<sequence>MARPATRPRRQGRAASPLVQRKSPRQPKRPTKVTVARELSSPIIQPIVRFPHKPKIRQTVSAAGIFKKQAKADRRSKKLEKRRESAKPDLLEDIHDGLAEARTAISDKGKASFDSIHTNFTRRLTQIRTSDETFFQRVSTVAKTLTISLEDEKVQTSFSKNGKISTEYFRVGDRVANFKKIIENEEGKLQELWKQWDEVQNEYLELGIDVFGERAFGVDGVGERGHKREMGLLGLEHDARVEEIEEEIESVGAEMMKKMKASEKDLDAVAKKDQARLLQSLL</sequence>
<dbReference type="Proteomes" id="UP001595075">
    <property type="component" value="Unassembled WGS sequence"/>
</dbReference>
<evidence type="ECO:0000256" key="1">
    <source>
        <dbReference type="SAM" id="MobiDB-lite"/>
    </source>
</evidence>
<reference evidence="2 3" key="1">
    <citation type="journal article" date="2024" name="Commun. Biol.">
        <title>Comparative genomic analysis of thermophilic fungi reveals convergent evolutionary adaptations and gene losses.</title>
        <authorList>
            <person name="Steindorff A.S."/>
            <person name="Aguilar-Pontes M.V."/>
            <person name="Robinson A.J."/>
            <person name="Andreopoulos B."/>
            <person name="LaButti K."/>
            <person name="Kuo A."/>
            <person name="Mondo S."/>
            <person name="Riley R."/>
            <person name="Otillar R."/>
            <person name="Haridas S."/>
            <person name="Lipzen A."/>
            <person name="Grimwood J."/>
            <person name="Schmutz J."/>
            <person name="Clum A."/>
            <person name="Reid I.D."/>
            <person name="Moisan M.C."/>
            <person name="Butler G."/>
            <person name="Nguyen T.T.M."/>
            <person name="Dewar K."/>
            <person name="Conant G."/>
            <person name="Drula E."/>
            <person name="Henrissat B."/>
            <person name="Hansel C."/>
            <person name="Singer S."/>
            <person name="Hutchinson M.I."/>
            <person name="de Vries R.P."/>
            <person name="Natvig D.O."/>
            <person name="Powell A.J."/>
            <person name="Tsang A."/>
            <person name="Grigoriev I.V."/>
        </authorList>
    </citation>
    <scope>NUCLEOTIDE SEQUENCE [LARGE SCALE GENOMIC DNA]</scope>
    <source>
        <strain evidence="2 3">CBS 494.80</strain>
    </source>
</reference>
<gene>
    <name evidence="2" type="ORF">VTL71DRAFT_11061</name>
</gene>
<protein>
    <submittedName>
        <fullName evidence="2">Uncharacterized protein</fullName>
    </submittedName>
</protein>
<keyword evidence="3" id="KW-1185">Reference proteome</keyword>
<evidence type="ECO:0000313" key="3">
    <source>
        <dbReference type="Proteomes" id="UP001595075"/>
    </source>
</evidence>
<feature type="region of interest" description="Disordered" evidence="1">
    <location>
        <begin position="67"/>
        <end position="86"/>
    </location>
</feature>
<proteinExistence type="predicted"/>